<dbReference type="OrthoDB" id="10258608at2759"/>
<keyword evidence="4" id="KW-1185">Reference proteome</keyword>
<comment type="caution">
    <text evidence="3">The sequence shown here is derived from an EMBL/GenBank/DDBJ whole genome shotgun (WGS) entry which is preliminary data.</text>
</comment>
<dbReference type="PANTHER" id="PTHR10663">
    <property type="entry name" value="GUANYL-NUCLEOTIDE EXCHANGE FACTOR"/>
    <property type="match status" value="1"/>
</dbReference>
<feature type="compositionally biased region" description="Basic and acidic residues" evidence="1">
    <location>
        <begin position="466"/>
        <end position="478"/>
    </location>
</feature>
<protein>
    <submittedName>
        <fullName evidence="3">Sec7 domain-containing protein</fullName>
    </submittedName>
</protein>
<feature type="region of interest" description="Disordered" evidence="1">
    <location>
        <begin position="459"/>
        <end position="493"/>
    </location>
</feature>
<organism evidence="3 4">
    <name type="scientific">Moelleriella libera RCEF 2490</name>
    <dbReference type="NCBI Taxonomy" id="1081109"/>
    <lineage>
        <taxon>Eukaryota</taxon>
        <taxon>Fungi</taxon>
        <taxon>Dikarya</taxon>
        <taxon>Ascomycota</taxon>
        <taxon>Pezizomycotina</taxon>
        <taxon>Sordariomycetes</taxon>
        <taxon>Hypocreomycetidae</taxon>
        <taxon>Hypocreales</taxon>
        <taxon>Clavicipitaceae</taxon>
        <taxon>Moelleriella</taxon>
    </lineage>
</organism>
<dbReference type="STRING" id="1081109.A0A166VH34"/>
<dbReference type="EMBL" id="AZGY01000001">
    <property type="protein sequence ID" value="OAA33658.1"/>
    <property type="molecule type" value="Genomic_DNA"/>
</dbReference>
<evidence type="ECO:0000313" key="4">
    <source>
        <dbReference type="Proteomes" id="UP000078544"/>
    </source>
</evidence>
<dbReference type="InterPro" id="IPR056604">
    <property type="entry name" value="GBF1-like_TPR"/>
</dbReference>
<dbReference type="PANTHER" id="PTHR10663:SF388">
    <property type="entry name" value="GOLGI-SPECIFIC BREFELDIN A-RESISTANCE GUANINE NUCLEOTIDE EXCHANGE FACTOR 1"/>
    <property type="match status" value="1"/>
</dbReference>
<dbReference type="Pfam" id="PF23325">
    <property type="entry name" value="TPR_28"/>
    <property type="match status" value="1"/>
</dbReference>
<gene>
    <name evidence="3" type="ORF">AAL_01123</name>
</gene>
<dbReference type="Proteomes" id="UP000078544">
    <property type="component" value="Unassembled WGS sequence"/>
</dbReference>
<reference evidence="3 4" key="1">
    <citation type="journal article" date="2016" name="Genome Biol. Evol.">
        <title>Divergent and convergent evolution of fungal pathogenicity.</title>
        <authorList>
            <person name="Shang Y."/>
            <person name="Xiao G."/>
            <person name="Zheng P."/>
            <person name="Cen K."/>
            <person name="Zhan S."/>
            <person name="Wang C."/>
        </authorList>
    </citation>
    <scope>NUCLEOTIDE SEQUENCE [LARGE SCALE GENOMIC DNA]</scope>
    <source>
        <strain evidence="3 4">RCEF 2490</strain>
    </source>
</reference>
<evidence type="ECO:0000256" key="1">
    <source>
        <dbReference type="SAM" id="MobiDB-lite"/>
    </source>
</evidence>
<accession>A0A166VH34</accession>
<feature type="domain" description="GBF1-like tetratricopeptide repeats" evidence="2">
    <location>
        <begin position="275"/>
        <end position="448"/>
    </location>
</feature>
<name>A0A166VH34_9HYPO</name>
<evidence type="ECO:0000259" key="2">
    <source>
        <dbReference type="Pfam" id="PF23325"/>
    </source>
</evidence>
<proteinExistence type="predicted"/>
<sequence length="493" mass="54529">MAELVQALLRQIPDDDQTTVITIKHDTIAPASATIAQLPTSHHPSYDPSVAYILELCSIAAVRGEDCIQSIGKAVFSAIFELLKDSTRWHPITLSRVAFYALFVLKKSYDHDFIKVHSLLHTIASLLQQLVGKTSTPVLIGLALCTEQPGPLRSEMMNSPDFWFILRSLAGDLESASSVFDILDRGVTGDPPAISAANYEAAVSLLDLFASAAAPTITSEARPDANNARGDTMRKFEKADDKALQRGCKSISALQSMTARVPRLMQQSRLTSSEAWSAYWLPIFMALSSQCTNQCREIRQLAFSAMQRSLLSPELTDTDAKEWTAIFNKVLFPLINRLLKPEVFSSDREGMSEMRVQVASLLCKVFLQYLVLLSEWDGMLDLWLRIIDIMDRLMNSGQGDSLEEAVRENLKNVVLFMASSGVLVSRQSLWGETWKRVDRFLPDLRNDLAMEGINESKEAVAASVEGTEKPSAGERRLSGEPAPVDEAKGNQKA</sequence>
<evidence type="ECO:0000313" key="3">
    <source>
        <dbReference type="EMBL" id="OAA33658.1"/>
    </source>
</evidence>
<dbReference type="AlphaFoldDB" id="A0A166VH34"/>